<evidence type="ECO:0000259" key="1">
    <source>
        <dbReference type="Pfam" id="PF02627"/>
    </source>
</evidence>
<dbReference type="AlphaFoldDB" id="A0A9X2N8E1"/>
<accession>A0A9X2N8E1</accession>
<dbReference type="SUPFAM" id="SSF69118">
    <property type="entry name" value="AhpD-like"/>
    <property type="match status" value="1"/>
</dbReference>
<name>A0A9X2N8E1_9PSEU</name>
<keyword evidence="3" id="KW-1185">Reference proteome</keyword>
<evidence type="ECO:0000313" key="2">
    <source>
        <dbReference type="EMBL" id="MCR6482255.1"/>
    </source>
</evidence>
<dbReference type="PANTHER" id="PTHR35446:SF2">
    <property type="entry name" value="CARBOXYMUCONOLACTONE DECARBOXYLASE-LIKE DOMAIN-CONTAINING PROTEIN"/>
    <property type="match status" value="1"/>
</dbReference>
<dbReference type="RefSeq" id="WP_257918885.1">
    <property type="nucleotide sequence ID" value="NZ_JAMXQV010000002.1"/>
</dbReference>
<dbReference type="EMBL" id="JAMXQV010000002">
    <property type="protein sequence ID" value="MCR6482255.1"/>
    <property type="molecule type" value="Genomic_DNA"/>
</dbReference>
<dbReference type="InterPro" id="IPR003779">
    <property type="entry name" value="CMD-like"/>
</dbReference>
<feature type="domain" description="Carboxymuconolactone decarboxylase-like" evidence="1">
    <location>
        <begin position="28"/>
        <end position="72"/>
    </location>
</feature>
<comment type="caution">
    <text evidence="2">The sequence shown here is derived from an EMBL/GenBank/DDBJ whole genome shotgun (WGS) entry which is preliminary data.</text>
</comment>
<organism evidence="2 3">
    <name type="scientific">Amycolatopsis iheyensis</name>
    <dbReference type="NCBI Taxonomy" id="2945988"/>
    <lineage>
        <taxon>Bacteria</taxon>
        <taxon>Bacillati</taxon>
        <taxon>Actinomycetota</taxon>
        <taxon>Actinomycetes</taxon>
        <taxon>Pseudonocardiales</taxon>
        <taxon>Pseudonocardiaceae</taxon>
        <taxon>Amycolatopsis</taxon>
    </lineage>
</organism>
<gene>
    <name evidence="2" type="ORF">M8542_05480</name>
</gene>
<dbReference type="InterPro" id="IPR029032">
    <property type="entry name" value="AhpD-like"/>
</dbReference>
<dbReference type="Proteomes" id="UP001144096">
    <property type="component" value="Unassembled WGS sequence"/>
</dbReference>
<protein>
    <submittedName>
        <fullName evidence="2">Carboxymuconolactone decarboxylase family protein</fullName>
    </submittedName>
</protein>
<sequence length="182" mass="18661">MPHIPLHPDLPGISALFDYRPETAVPLGQLAEVLLRGPSTLTVGERELIAAVVSNGNECRFCTGSHAATAAETIEGGRPVVDAACAGVDDAPVSAKVKALLRIALAVRESGRAVTDSLVEAARADGATDVELHDTVLIAAAFCLFNRYVDGLGTVAPEDPAAYVEIGKRLAAGGYAGMAGGE</sequence>
<dbReference type="PANTHER" id="PTHR35446">
    <property type="entry name" value="SI:CH211-175M2.5"/>
    <property type="match status" value="1"/>
</dbReference>
<dbReference type="Pfam" id="PF02627">
    <property type="entry name" value="CMD"/>
    <property type="match status" value="1"/>
</dbReference>
<dbReference type="Gene3D" id="1.20.1290.10">
    <property type="entry name" value="AhpD-like"/>
    <property type="match status" value="1"/>
</dbReference>
<reference evidence="2" key="1">
    <citation type="submission" date="2022-06" db="EMBL/GenBank/DDBJ databases">
        <title>Amycolatopsis iheyaensis sp. nov., a new species of the genus Amycolatopsis isolated from soil in Iheya island, Japan.</title>
        <authorList>
            <person name="Ngamcharungchit C."/>
            <person name="Kanto H."/>
            <person name="Take A."/>
            <person name="Intra B."/>
            <person name="Matsumoto A."/>
            <person name="Panbangred W."/>
            <person name="Inahashi Y."/>
        </authorList>
    </citation>
    <scope>NUCLEOTIDE SEQUENCE</scope>
    <source>
        <strain evidence="2">OK19-0408</strain>
    </source>
</reference>
<evidence type="ECO:0000313" key="3">
    <source>
        <dbReference type="Proteomes" id="UP001144096"/>
    </source>
</evidence>
<proteinExistence type="predicted"/>